<dbReference type="InterPro" id="IPR006094">
    <property type="entry name" value="Oxid_FAD_bind_N"/>
</dbReference>
<dbReference type="InterPro" id="IPR036318">
    <property type="entry name" value="FAD-bd_PCMH-like_sf"/>
</dbReference>
<name>A0A939FFF1_9ACTN</name>
<comment type="caution">
    <text evidence="2">The sequence shown here is derived from an EMBL/GenBank/DDBJ whole genome shotgun (WGS) entry which is preliminary data.</text>
</comment>
<gene>
    <name evidence="2" type="ORF">J0695_37310</name>
</gene>
<dbReference type="PANTHER" id="PTHR11748">
    <property type="entry name" value="D-LACTATE DEHYDROGENASE"/>
    <property type="match status" value="1"/>
</dbReference>
<accession>A0A939FFF1</accession>
<dbReference type="Gene3D" id="3.30.465.10">
    <property type="match status" value="1"/>
</dbReference>
<dbReference type="Proteomes" id="UP000664167">
    <property type="component" value="Unassembled WGS sequence"/>
</dbReference>
<reference evidence="2" key="1">
    <citation type="submission" date="2021-03" db="EMBL/GenBank/DDBJ databases">
        <title>Streptomyces poriferae sp. nov., a novel marine sponge-derived Actinobacteria species with anti-MRSA activity.</title>
        <authorList>
            <person name="Sandoval-Powers M."/>
            <person name="Kralova S."/>
            <person name="Nguyen G.-S."/>
            <person name="Fawwal D."/>
            <person name="Degnes K."/>
            <person name="Klinkenberg G."/>
            <person name="Sletta H."/>
            <person name="Wentzel A."/>
            <person name="Liles M.R."/>
        </authorList>
    </citation>
    <scope>NUCLEOTIDE SEQUENCE</scope>
    <source>
        <strain evidence="2">DSM 41794</strain>
    </source>
</reference>
<feature type="non-terminal residue" evidence="2">
    <location>
        <position position="85"/>
    </location>
</feature>
<dbReference type="GO" id="GO:0004458">
    <property type="term" value="F:D-lactate dehydrogenase (cytochrome) activity"/>
    <property type="evidence" value="ECO:0007669"/>
    <property type="project" value="TreeGrafter"/>
</dbReference>
<dbReference type="PANTHER" id="PTHR11748:SF119">
    <property type="entry name" value="D-2-HYDROXYGLUTARATE DEHYDROGENASE"/>
    <property type="match status" value="1"/>
</dbReference>
<proteinExistence type="predicted"/>
<feature type="domain" description="FAD-binding PCMH-type" evidence="1">
    <location>
        <begin position="34"/>
        <end position="85"/>
    </location>
</feature>
<dbReference type="RefSeq" id="WP_206969198.1">
    <property type="nucleotide sequence ID" value="NZ_JAFLRJ010000595.1"/>
</dbReference>
<dbReference type="GO" id="GO:1903457">
    <property type="term" value="P:lactate catabolic process"/>
    <property type="evidence" value="ECO:0007669"/>
    <property type="project" value="TreeGrafter"/>
</dbReference>
<evidence type="ECO:0000313" key="3">
    <source>
        <dbReference type="Proteomes" id="UP000664167"/>
    </source>
</evidence>
<dbReference type="SUPFAM" id="SSF56176">
    <property type="entry name" value="FAD-binding/transporter-associated domain-like"/>
    <property type="match status" value="1"/>
</dbReference>
<sequence length="85" mass="8763">MGLELEEKLRRAVRGEIGFGTAARALMTMDASNYRRVPLGVVAPRDADDVAATLAVCRELGVPVVPRGGGTSIAGQATGIGVVID</sequence>
<dbReference type="AlphaFoldDB" id="A0A939FFF1"/>
<protein>
    <submittedName>
        <fullName evidence="2">FAD-binding oxidoreductase</fullName>
    </submittedName>
</protein>
<keyword evidence="3" id="KW-1185">Reference proteome</keyword>
<dbReference type="PROSITE" id="PS51387">
    <property type="entry name" value="FAD_PCMH"/>
    <property type="match status" value="1"/>
</dbReference>
<dbReference type="GO" id="GO:0071949">
    <property type="term" value="F:FAD binding"/>
    <property type="evidence" value="ECO:0007669"/>
    <property type="project" value="InterPro"/>
</dbReference>
<evidence type="ECO:0000259" key="1">
    <source>
        <dbReference type="PROSITE" id="PS51387"/>
    </source>
</evidence>
<dbReference type="InterPro" id="IPR016169">
    <property type="entry name" value="FAD-bd_PCMH_sub2"/>
</dbReference>
<dbReference type="EMBL" id="JAFLRJ010000595">
    <property type="protein sequence ID" value="MBO0517379.1"/>
    <property type="molecule type" value="Genomic_DNA"/>
</dbReference>
<dbReference type="GO" id="GO:0008720">
    <property type="term" value="F:D-lactate dehydrogenase (NAD+) activity"/>
    <property type="evidence" value="ECO:0007669"/>
    <property type="project" value="TreeGrafter"/>
</dbReference>
<dbReference type="Pfam" id="PF01565">
    <property type="entry name" value="FAD_binding_4"/>
    <property type="match status" value="1"/>
</dbReference>
<evidence type="ECO:0000313" key="2">
    <source>
        <dbReference type="EMBL" id="MBO0517379.1"/>
    </source>
</evidence>
<dbReference type="InterPro" id="IPR016166">
    <property type="entry name" value="FAD-bd_PCMH"/>
</dbReference>
<organism evidence="2 3">
    <name type="scientific">Streptomyces beijiangensis</name>
    <dbReference type="NCBI Taxonomy" id="163361"/>
    <lineage>
        <taxon>Bacteria</taxon>
        <taxon>Bacillati</taxon>
        <taxon>Actinomycetota</taxon>
        <taxon>Actinomycetes</taxon>
        <taxon>Kitasatosporales</taxon>
        <taxon>Streptomycetaceae</taxon>
        <taxon>Streptomyces</taxon>
    </lineage>
</organism>